<evidence type="ECO:0000313" key="3">
    <source>
        <dbReference type="Proteomes" id="UP000237000"/>
    </source>
</evidence>
<keyword evidence="3" id="KW-1185">Reference proteome</keyword>
<evidence type="ECO:0000256" key="1">
    <source>
        <dbReference type="SAM" id="MobiDB-lite"/>
    </source>
</evidence>
<name>A0A2P5F6H8_TREOI</name>
<sequence length="85" mass="8589">MGHQPINLCHASPIAVGVPPATRPGWTCSSPTGESTPIPSAACPAASREGEAREIPSATPLFGKLGLPQARPSPSPPLISGQETP</sequence>
<protein>
    <submittedName>
        <fullName evidence="2">Uncharacterized protein</fullName>
    </submittedName>
</protein>
<comment type="caution">
    <text evidence="2">The sequence shown here is derived from an EMBL/GenBank/DDBJ whole genome shotgun (WGS) entry which is preliminary data.</text>
</comment>
<dbReference type="Proteomes" id="UP000237000">
    <property type="component" value="Unassembled WGS sequence"/>
</dbReference>
<feature type="non-terminal residue" evidence="2">
    <location>
        <position position="85"/>
    </location>
</feature>
<proteinExistence type="predicted"/>
<gene>
    <name evidence="2" type="ORF">TorRG33x02_109610</name>
</gene>
<reference evidence="3" key="1">
    <citation type="submission" date="2016-06" db="EMBL/GenBank/DDBJ databases">
        <title>Parallel loss of symbiosis genes in relatives of nitrogen-fixing non-legume Parasponia.</title>
        <authorList>
            <person name="Van Velzen R."/>
            <person name="Holmer R."/>
            <person name="Bu F."/>
            <person name="Rutten L."/>
            <person name="Van Zeijl A."/>
            <person name="Liu W."/>
            <person name="Santuari L."/>
            <person name="Cao Q."/>
            <person name="Sharma T."/>
            <person name="Shen D."/>
            <person name="Roswanjaya Y."/>
            <person name="Wardhani T."/>
            <person name="Kalhor M.S."/>
            <person name="Jansen J."/>
            <person name="Van den Hoogen J."/>
            <person name="Gungor B."/>
            <person name="Hartog M."/>
            <person name="Hontelez J."/>
            <person name="Verver J."/>
            <person name="Yang W.-C."/>
            <person name="Schijlen E."/>
            <person name="Repin R."/>
            <person name="Schilthuizen M."/>
            <person name="Schranz E."/>
            <person name="Heidstra R."/>
            <person name="Miyata K."/>
            <person name="Fedorova E."/>
            <person name="Kohlen W."/>
            <person name="Bisseling T."/>
            <person name="Smit S."/>
            <person name="Geurts R."/>
        </authorList>
    </citation>
    <scope>NUCLEOTIDE SEQUENCE [LARGE SCALE GENOMIC DNA]</scope>
    <source>
        <strain evidence="3">cv. RG33-2</strain>
    </source>
</reference>
<evidence type="ECO:0000313" key="2">
    <source>
        <dbReference type="EMBL" id="PON93390.1"/>
    </source>
</evidence>
<feature type="region of interest" description="Disordered" evidence="1">
    <location>
        <begin position="64"/>
        <end position="85"/>
    </location>
</feature>
<accession>A0A2P5F6H8</accession>
<dbReference type="InParanoid" id="A0A2P5F6H8"/>
<dbReference type="EMBL" id="JXTC01000059">
    <property type="protein sequence ID" value="PON93390.1"/>
    <property type="molecule type" value="Genomic_DNA"/>
</dbReference>
<dbReference type="OrthoDB" id="10556899at2759"/>
<organism evidence="2 3">
    <name type="scientific">Trema orientale</name>
    <name type="common">Charcoal tree</name>
    <name type="synonym">Celtis orientalis</name>
    <dbReference type="NCBI Taxonomy" id="63057"/>
    <lineage>
        <taxon>Eukaryota</taxon>
        <taxon>Viridiplantae</taxon>
        <taxon>Streptophyta</taxon>
        <taxon>Embryophyta</taxon>
        <taxon>Tracheophyta</taxon>
        <taxon>Spermatophyta</taxon>
        <taxon>Magnoliopsida</taxon>
        <taxon>eudicotyledons</taxon>
        <taxon>Gunneridae</taxon>
        <taxon>Pentapetalae</taxon>
        <taxon>rosids</taxon>
        <taxon>fabids</taxon>
        <taxon>Rosales</taxon>
        <taxon>Cannabaceae</taxon>
        <taxon>Trema</taxon>
    </lineage>
</organism>
<dbReference type="AlphaFoldDB" id="A0A2P5F6H8"/>